<organism evidence="2 3">
    <name type="scientific">Natrinema hispanicum</name>
    <dbReference type="NCBI Taxonomy" id="392421"/>
    <lineage>
        <taxon>Archaea</taxon>
        <taxon>Methanobacteriati</taxon>
        <taxon>Methanobacteriota</taxon>
        <taxon>Stenosarchaea group</taxon>
        <taxon>Halobacteria</taxon>
        <taxon>Halobacteriales</taxon>
        <taxon>Natrialbaceae</taxon>
        <taxon>Natrinema</taxon>
    </lineage>
</organism>
<dbReference type="EMBL" id="FOIC01000041">
    <property type="protein sequence ID" value="SEU09082.1"/>
    <property type="molecule type" value="Genomic_DNA"/>
</dbReference>
<reference evidence="2" key="1">
    <citation type="submission" date="2016-10" db="EMBL/GenBank/DDBJ databases">
        <authorList>
            <person name="de Groot N.N."/>
        </authorList>
    </citation>
    <scope>NUCLEOTIDE SEQUENCE [LARGE SCALE GENOMIC DNA]</scope>
    <source>
        <strain evidence="2">CDM_6</strain>
    </source>
</reference>
<dbReference type="AlphaFoldDB" id="A0A1I0JG44"/>
<accession>A0A1I0JG44</accession>
<dbReference type="RefSeq" id="WP_223174791.1">
    <property type="nucleotide sequence ID" value="NZ_FMZP01000046.1"/>
</dbReference>
<dbReference type="Proteomes" id="UP000199320">
    <property type="component" value="Unassembled WGS sequence"/>
</dbReference>
<evidence type="ECO:0000313" key="1">
    <source>
        <dbReference type="EMBL" id="SDD76056.1"/>
    </source>
</evidence>
<protein>
    <submittedName>
        <fullName evidence="2">Uncharacterized protein</fullName>
    </submittedName>
</protein>
<keyword evidence="3" id="KW-1185">Reference proteome</keyword>
<dbReference type="EMBL" id="FMZP01000046">
    <property type="protein sequence ID" value="SDD76056.1"/>
    <property type="molecule type" value="Genomic_DNA"/>
</dbReference>
<sequence>MLNIKTPANGFVSTDADPDNEYTGFARDFVNLIRDLTVELDPVYVSTHNTHVEPNTPSPETVIPFETPIELERIPWLGVYSEPLIDWFGGRDHVLETPAWKVTELENGSILIITTRTPWKGYHSKLPADDHLVDHVESREAANVLERGS</sequence>
<evidence type="ECO:0000313" key="2">
    <source>
        <dbReference type="EMBL" id="SEU09082.1"/>
    </source>
</evidence>
<reference evidence="3 4" key="2">
    <citation type="submission" date="2016-10" db="EMBL/GenBank/DDBJ databases">
        <authorList>
            <person name="Varghese N."/>
            <person name="Submissions S."/>
        </authorList>
    </citation>
    <scope>NUCLEOTIDE SEQUENCE [LARGE SCALE GENOMIC DNA]</scope>
    <source>
        <strain evidence="1 4">CDM_1</strain>
        <strain evidence="3">CDM_6</strain>
    </source>
</reference>
<evidence type="ECO:0000313" key="3">
    <source>
        <dbReference type="Proteomes" id="UP000199320"/>
    </source>
</evidence>
<proteinExistence type="predicted"/>
<dbReference type="Proteomes" id="UP000324021">
    <property type="component" value="Unassembled WGS sequence"/>
</dbReference>
<name>A0A1I0JG44_9EURY</name>
<evidence type="ECO:0000313" key="4">
    <source>
        <dbReference type="Proteomes" id="UP000324021"/>
    </source>
</evidence>
<gene>
    <name evidence="2" type="ORF">SAMN04488694_14114</name>
    <name evidence="1" type="ORF">SAMN05192552_104611</name>
</gene>